<comment type="subcellular location">
    <subcellularLocation>
        <location evidence="2 13">Cell membrane</location>
        <topology evidence="2 13">Multi-pass membrane protein</topology>
    </subcellularLocation>
</comment>
<dbReference type="InterPro" id="IPR011541">
    <property type="entry name" value="Ni/Co_transpt_high_affinity"/>
</dbReference>
<evidence type="ECO:0000256" key="12">
    <source>
        <dbReference type="ARBA" id="ARBA00023285"/>
    </source>
</evidence>
<keyword evidence="12" id="KW-0170">Cobalt</keyword>
<dbReference type="EMBL" id="BAABHW010000001">
    <property type="protein sequence ID" value="GAA5068798.1"/>
    <property type="molecule type" value="Genomic_DNA"/>
</dbReference>
<dbReference type="RefSeq" id="WP_259546349.1">
    <property type="nucleotide sequence ID" value="NZ_BAABHW010000001.1"/>
</dbReference>
<keyword evidence="4 13" id="KW-0813">Transport</keyword>
<evidence type="ECO:0000256" key="13">
    <source>
        <dbReference type="RuleBase" id="RU362101"/>
    </source>
</evidence>
<evidence type="ECO:0000256" key="10">
    <source>
        <dbReference type="ARBA" id="ARBA00023112"/>
    </source>
</evidence>
<organism evidence="14 15">
    <name type="scientific">[Roseibacterium] beibuensis</name>
    <dbReference type="NCBI Taxonomy" id="1193142"/>
    <lineage>
        <taxon>Bacteria</taxon>
        <taxon>Pseudomonadati</taxon>
        <taxon>Pseudomonadota</taxon>
        <taxon>Alphaproteobacteria</taxon>
        <taxon>Rhodobacterales</taxon>
        <taxon>Roseobacteraceae</taxon>
        <taxon>Roseicyclus</taxon>
    </lineage>
</organism>
<keyword evidence="6" id="KW-0533">Nickel</keyword>
<accession>A0ABP9L093</accession>
<keyword evidence="7 13" id="KW-0812">Transmembrane</keyword>
<evidence type="ECO:0000256" key="8">
    <source>
        <dbReference type="ARBA" id="ARBA00022989"/>
    </source>
</evidence>
<evidence type="ECO:0000256" key="9">
    <source>
        <dbReference type="ARBA" id="ARBA00023065"/>
    </source>
</evidence>
<evidence type="ECO:0000256" key="7">
    <source>
        <dbReference type="ARBA" id="ARBA00022692"/>
    </source>
</evidence>
<keyword evidence="3" id="KW-0171">Cobalt transport</keyword>
<proteinExistence type="inferred from homology"/>
<dbReference type="Pfam" id="PF03824">
    <property type="entry name" value="NicO"/>
    <property type="match status" value="2"/>
</dbReference>
<dbReference type="PANTHER" id="PTHR40659">
    <property type="entry name" value="NICKEL/COBALT EFFLUX SYSTEM RCNA"/>
    <property type="match status" value="1"/>
</dbReference>
<evidence type="ECO:0000256" key="6">
    <source>
        <dbReference type="ARBA" id="ARBA00022596"/>
    </source>
</evidence>
<comment type="function">
    <text evidence="1">Efflux system for nickel and cobalt.</text>
</comment>
<keyword evidence="8 13" id="KW-1133">Transmembrane helix</keyword>
<keyword evidence="9" id="KW-0406">Ion transport</keyword>
<dbReference type="PANTHER" id="PTHR40659:SF1">
    <property type="entry name" value="NICKEL_COBALT EFFLUX SYSTEM RCNA"/>
    <property type="match status" value="1"/>
</dbReference>
<protein>
    <recommendedName>
        <fullName evidence="13">Nickel/cobalt efflux system</fullName>
    </recommendedName>
</protein>
<evidence type="ECO:0000256" key="3">
    <source>
        <dbReference type="ARBA" id="ARBA00022426"/>
    </source>
</evidence>
<feature type="transmembrane region" description="Helical" evidence="13">
    <location>
        <begin position="282"/>
        <end position="302"/>
    </location>
</feature>
<feature type="transmembrane region" description="Helical" evidence="13">
    <location>
        <begin position="232"/>
        <end position="261"/>
    </location>
</feature>
<keyword evidence="5" id="KW-1003">Cell membrane</keyword>
<evidence type="ECO:0000256" key="5">
    <source>
        <dbReference type="ARBA" id="ARBA00022475"/>
    </source>
</evidence>
<keyword evidence="15" id="KW-1185">Reference proteome</keyword>
<evidence type="ECO:0000256" key="1">
    <source>
        <dbReference type="ARBA" id="ARBA00002510"/>
    </source>
</evidence>
<keyword evidence="11 13" id="KW-0472">Membrane</keyword>
<dbReference type="Proteomes" id="UP001499910">
    <property type="component" value="Unassembled WGS sequence"/>
</dbReference>
<evidence type="ECO:0000256" key="4">
    <source>
        <dbReference type="ARBA" id="ARBA00022448"/>
    </source>
</evidence>
<evidence type="ECO:0000313" key="14">
    <source>
        <dbReference type="EMBL" id="GAA5068798.1"/>
    </source>
</evidence>
<gene>
    <name evidence="14" type="ORF">GCM10023209_09820</name>
</gene>
<feature type="transmembrane region" description="Helical" evidence="13">
    <location>
        <begin position="56"/>
        <end position="74"/>
    </location>
</feature>
<evidence type="ECO:0000313" key="15">
    <source>
        <dbReference type="Proteomes" id="UP001499910"/>
    </source>
</evidence>
<reference evidence="15" key="1">
    <citation type="journal article" date="2019" name="Int. J. Syst. Evol. Microbiol.">
        <title>The Global Catalogue of Microorganisms (GCM) 10K type strain sequencing project: providing services to taxonomists for standard genome sequencing and annotation.</title>
        <authorList>
            <consortium name="The Broad Institute Genomics Platform"/>
            <consortium name="The Broad Institute Genome Sequencing Center for Infectious Disease"/>
            <person name="Wu L."/>
            <person name="Ma J."/>
        </authorList>
    </citation>
    <scope>NUCLEOTIDE SEQUENCE [LARGE SCALE GENOMIC DNA]</scope>
    <source>
        <strain evidence="15">JCM 18015</strain>
    </source>
</reference>
<name>A0ABP9L093_9RHOB</name>
<feature type="transmembrane region" description="Helical" evidence="13">
    <location>
        <begin position="137"/>
        <end position="155"/>
    </location>
</feature>
<sequence>MRRVIAVTLMAVLGVLALLYLTGGDRVIVAWATEGQRAAQNAMARALRALRAGEPGALAALLGVSFGYGFFHAVGPGHGKLLIGGYGAARTVGALRLSGVALAASLAQGGTAILLVGAGLWLVGWTRERMTDLAERLFDPLSFAAIALVGLWLAARGLRALRRGVAPTHHHDHAHSGEGAVCATCGHAHAPDPAAVAAATSWREVAALIGAVALRPCTGALFLLILTAQMGIFALGVAGVVAMALGTASVTVAVAAAAVWARRGVVGGLSGGAGRLAQIQPGIEIAVGLIIAWIAGSLAIAAL</sequence>
<comment type="caution">
    <text evidence="14">The sequence shown here is derived from an EMBL/GenBank/DDBJ whole genome shotgun (WGS) entry which is preliminary data.</text>
</comment>
<feature type="transmembrane region" description="Helical" evidence="13">
    <location>
        <begin position="205"/>
        <end position="226"/>
    </location>
</feature>
<evidence type="ECO:0000256" key="2">
    <source>
        <dbReference type="ARBA" id="ARBA00004651"/>
    </source>
</evidence>
<evidence type="ECO:0000256" key="11">
    <source>
        <dbReference type="ARBA" id="ARBA00023136"/>
    </source>
</evidence>
<dbReference type="InterPro" id="IPR051224">
    <property type="entry name" value="NiCoT_RcnA"/>
</dbReference>
<comment type="similarity">
    <text evidence="13">Belongs to the NiCoT transporter (TC 2.A.52) family.</text>
</comment>
<feature type="transmembrane region" description="Helical" evidence="13">
    <location>
        <begin position="95"/>
        <end position="125"/>
    </location>
</feature>
<keyword evidence="10" id="KW-0921">Nickel transport</keyword>